<protein>
    <submittedName>
        <fullName evidence="6">Hydrogenase iron-sulfur subunit</fullName>
    </submittedName>
</protein>
<feature type="domain" description="F420-non-reducing hydrogenase iron-sulfur subunit D" evidence="5">
    <location>
        <begin position="6"/>
        <end position="123"/>
    </location>
</feature>
<keyword evidence="4" id="KW-0411">Iron-sulfur</keyword>
<evidence type="ECO:0000313" key="7">
    <source>
        <dbReference type="Proteomes" id="UP000501253"/>
    </source>
</evidence>
<dbReference type="EMBL" id="CP042909">
    <property type="protein sequence ID" value="QJA06164.1"/>
    <property type="molecule type" value="Genomic_DNA"/>
</dbReference>
<keyword evidence="3" id="KW-0408">Iron</keyword>
<evidence type="ECO:0000256" key="3">
    <source>
        <dbReference type="ARBA" id="ARBA00023004"/>
    </source>
</evidence>
<accession>A0A6H1WSN4</accession>
<keyword evidence="2" id="KW-0560">Oxidoreductase</keyword>
<dbReference type="GO" id="GO:0016491">
    <property type="term" value="F:oxidoreductase activity"/>
    <property type="evidence" value="ECO:0007669"/>
    <property type="project" value="UniProtKB-KW"/>
</dbReference>
<keyword evidence="1" id="KW-0479">Metal-binding</keyword>
<dbReference type="GO" id="GO:0051536">
    <property type="term" value="F:iron-sulfur cluster binding"/>
    <property type="evidence" value="ECO:0007669"/>
    <property type="project" value="UniProtKB-KW"/>
</dbReference>
<proteinExistence type="predicted"/>
<evidence type="ECO:0000256" key="2">
    <source>
        <dbReference type="ARBA" id="ARBA00023002"/>
    </source>
</evidence>
<evidence type="ECO:0000313" key="6">
    <source>
        <dbReference type="EMBL" id="QJA06164.1"/>
    </source>
</evidence>
<dbReference type="Pfam" id="PF02662">
    <property type="entry name" value="FlpD"/>
    <property type="match status" value="1"/>
</dbReference>
<dbReference type="RefSeq" id="WP_168719512.1">
    <property type="nucleotide sequence ID" value="NZ_CP042909.1"/>
</dbReference>
<keyword evidence="7" id="KW-1185">Reference proteome</keyword>
<dbReference type="KEGG" id="tmai:FVE67_04830"/>
<dbReference type="AlphaFoldDB" id="A0A6H1WSN4"/>
<name>A0A6H1WSN4_9BACT</name>
<evidence type="ECO:0000256" key="4">
    <source>
        <dbReference type="ARBA" id="ARBA00023014"/>
    </source>
</evidence>
<organism evidence="6 7">
    <name type="scientific">Thermosulfurimonas marina</name>
    <dbReference type="NCBI Taxonomy" id="2047767"/>
    <lineage>
        <taxon>Bacteria</taxon>
        <taxon>Pseudomonadati</taxon>
        <taxon>Thermodesulfobacteriota</taxon>
        <taxon>Thermodesulfobacteria</taxon>
        <taxon>Thermodesulfobacteriales</taxon>
        <taxon>Thermodesulfobacteriaceae</taxon>
        <taxon>Thermosulfurimonas</taxon>
    </lineage>
</organism>
<dbReference type="Proteomes" id="UP000501253">
    <property type="component" value="Chromosome"/>
</dbReference>
<evidence type="ECO:0000256" key="1">
    <source>
        <dbReference type="ARBA" id="ARBA00022723"/>
    </source>
</evidence>
<sequence length="129" mass="14284">MKKRLLGFLCQWCGARALEHLSYQRRPLPAGFYPIRVPCSGSVAPEVITQALASGASGVLVVGCPPGQCHFREGNQRCAIRMRFLKGWLKALGVSGERIRLALVGAGEGEKLYQIVWDFWEDLGEDRPL</sequence>
<evidence type="ECO:0000259" key="5">
    <source>
        <dbReference type="Pfam" id="PF02662"/>
    </source>
</evidence>
<dbReference type="GO" id="GO:0046872">
    <property type="term" value="F:metal ion binding"/>
    <property type="evidence" value="ECO:0007669"/>
    <property type="project" value="UniProtKB-KW"/>
</dbReference>
<gene>
    <name evidence="6" type="ORF">FVE67_04830</name>
</gene>
<reference evidence="6 7" key="1">
    <citation type="submission" date="2019-08" db="EMBL/GenBank/DDBJ databases">
        <title>Complete genome sequence of Thermosulfurimonas marina SU872T, an anaerobic thermophilic chemolithoautotrophic bacterium isolated from a shallow marine hydrothermal vent.</title>
        <authorList>
            <person name="Allioux M."/>
            <person name="Jebbar M."/>
            <person name="Slobodkina G."/>
            <person name="Slobodkin A."/>
            <person name="Moalic Y."/>
            <person name="Frolova A."/>
            <person name="Shao Z."/>
            <person name="Alain K."/>
        </authorList>
    </citation>
    <scope>NUCLEOTIDE SEQUENCE [LARGE SCALE GENOMIC DNA]</scope>
    <source>
        <strain evidence="6 7">SU872</strain>
    </source>
</reference>
<dbReference type="InterPro" id="IPR003813">
    <property type="entry name" value="MvhD/FlpD"/>
</dbReference>